<dbReference type="Proteomes" id="UP000775547">
    <property type="component" value="Unassembled WGS sequence"/>
</dbReference>
<dbReference type="EMBL" id="JABCKV010000143">
    <property type="protein sequence ID" value="KAG5642966.1"/>
    <property type="molecule type" value="Genomic_DNA"/>
</dbReference>
<feature type="compositionally biased region" description="Acidic residues" evidence="1">
    <location>
        <begin position="1"/>
        <end position="10"/>
    </location>
</feature>
<reference evidence="2" key="1">
    <citation type="submission" date="2020-07" db="EMBL/GenBank/DDBJ databases">
        <authorList>
            <person name="Nieuwenhuis M."/>
            <person name="Van De Peppel L.J.J."/>
        </authorList>
    </citation>
    <scope>NUCLEOTIDE SEQUENCE</scope>
    <source>
        <strain evidence="2">AP01</strain>
        <tissue evidence="2">Mycelium</tissue>
    </source>
</reference>
<feature type="compositionally biased region" description="Polar residues" evidence="1">
    <location>
        <begin position="157"/>
        <end position="172"/>
    </location>
</feature>
<dbReference type="OrthoDB" id="16851at2759"/>
<accession>A0A9P7G4J8</accession>
<comment type="caution">
    <text evidence="2">The sequence shown here is derived from an EMBL/GenBank/DDBJ whole genome shotgun (WGS) entry which is preliminary data.</text>
</comment>
<reference evidence="2" key="2">
    <citation type="submission" date="2021-10" db="EMBL/GenBank/DDBJ databases">
        <title>Phylogenomics reveals ancestral predisposition of the termite-cultivated fungus Termitomyces towards a domesticated lifestyle.</title>
        <authorList>
            <person name="Auxier B."/>
            <person name="Grum-Grzhimaylo A."/>
            <person name="Cardenas M.E."/>
            <person name="Lodge J.D."/>
            <person name="Laessoe T."/>
            <person name="Pedersen O."/>
            <person name="Smith M.E."/>
            <person name="Kuyper T.W."/>
            <person name="Franco-Molano E.A."/>
            <person name="Baroni T.J."/>
            <person name="Aanen D.K."/>
        </authorList>
    </citation>
    <scope>NUCLEOTIDE SEQUENCE</scope>
    <source>
        <strain evidence="2">AP01</strain>
        <tissue evidence="2">Mycelium</tissue>
    </source>
</reference>
<organism evidence="2 3">
    <name type="scientific">Asterophora parasitica</name>
    <dbReference type="NCBI Taxonomy" id="117018"/>
    <lineage>
        <taxon>Eukaryota</taxon>
        <taxon>Fungi</taxon>
        <taxon>Dikarya</taxon>
        <taxon>Basidiomycota</taxon>
        <taxon>Agaricomycotina</taxon>
        <taxon>Agaricomycetes</taxon>
        <taxon>Agaricomycetidae</taxon>
        <taxon>Agaricales</taxon>
        <taxon>Tricholomatineae</taxon>
        <taxon>Lyophyllaceae</taxon>
        <taxon>Asterophora</taxon>
    </lineage>
</organism>
<evidence type="ECO:0000313" key="3">
    <source>
        <dbReference type="Proteomes" id="UP000775547"/>
    </source>
</evidence>
<feature type="region of interest" description="Disordered" evidence="1">
    <location>
        <begin position="103"/>
        <end position="173"/>
    </location>
</feature>
<protein>
    <submittedName>
        <fullName evidence="2">Uncharacterized protein</fullName>
    </submittedName>
</protein>
<evidence type="ECO:0000256" key="1">
    <source>
        <dbReference type="SAM" id="MobiDB-lite"/>
    </source>
</evidence>
<sequence>MKRQPDDDEVPWPASGPSVAKKPRGALTETHGTGSAIGLQHALDFTALDSHSSISERFDLVGSTILHDFELVVRVDEVETAFEILELEFYLWKDGCHEDPFTHGNEEQRVSGRWSFHRSPRRSADSHRSATSATGYRGGSRKGLDLTIGGPAPPTSSPYFSQGATTNSSDQPSAIGIRGGALLRSLQRVSDSKQVISGPSLIVDEILRLSSAPSISSLVEQTWSNNISAFACSRNGTSLFLRPKATASSVSTPPTVYRSPRIGLDLSHPGTTASPTHPRVVFLARRYRYFTHPTFLTANGRTQTFLGVLRTCLDLDLDAGQALDDDDDQLRAAVKRIMGLGEPTVARYLGYFRGGRESGKLEAFVGAKGKGASQSPATYLAMMGTLDQYRAETDVRGIVA</sequence>
<name>A0A9P7G4J8_9AGAR</name>
<feature type="region of interest" description="Disordered" evidence="1">
    <location>
        <begin position="1"/>
        <end position="32"/>
    </location>
</feature>
<gene>
    <name evidence="2" type="ORF">DXG03_001814</name>
</gene>
<evidence type="ECO:0000313" key="2">
    <source>
        <dbReference type="EMBL" id="KAG5642966.1"/>
    </source>
</evidence>
<dbReference type="AlphaFoldDB" id="A0A9P7G4J8"/>
<keyword evidence="3" id="KW-1185">Reference proteome</keyword>
<proteinExistence type="predicted"/>